<keyword evidence="5" id="KW-0448">Lipopolysaccharide biosynthesis</keyword>
<keyword evidence="6 8" id="KW-1133">Transmembrane helix</keyword>
<dbReference type="GO" id="GO:0005886">
    <property type="term" value="C:plasma membrane"/>
    <property type="evidence" value="ECO:0007669"/>
    <property type="project" value="TreeGrafter"/>
</dbReference>
<dbReference type="GO" id="GO:0009103">
    <property type="term" value="P:lipopolysaccharide biosynthetic process"/>
    <property type="evidence" value="ECO:0007669"/>
    <property type="project" value="UniProtKB-KW"/>
</dbReference>
<keyword evidence="11" id="KW-1185">Reference proteome</keyword>
<evidence type="ECO:0000256" key="3">
    <source>
        <dbReference type="ARBA" id="ARBA00022679"/>
    </source>
</evidence>
<keyword evidence="7 8" id="KW-0472">Membrane</keyword>
<feature type="transmembrane region" description="Helical" evidence="8">
    <location>
        <begin position="231"/>
        <end position="255"/>
    </location>
</feature>
<gene>
    <name evidence="10" type="ORF">SAMN05421841_0731</name>
</gene>
<evidence type="ECO:0000313" key="11">
    <source>
        <dbReference type="Proteomes" id="UP000199469"/>
    </source>
</evidence>
<dbReference type="Pfam" id="PF00535">
    <property type="entry name" value="Glycos_transf_2"/>
    <property type="match status" value="1"/>
</dbReference>
<evidence type="ECO:0000313" key="10">
    <source>
        <dbReference type="EMBL" id="SEW03556.1"/>
    </source>
</evidence>
<organism evidence="10 11">
    <name type="scientific">Chryseobacterium wanjuense</name>
    <dbReference type="NCBI Taxonomy" id="356305"/>
    <lineage>
        <taxon>Bacteria</taxon>
        <taxon>Pseudomonadati</taxon>
        <taxon>Bacteroidota</taxon>
        <taxon>Flavobacteriia</taxon>
        <taxon>Flavobacteriales</taxon>
        <taxon>Weeksellaceae</taxon>
        <taxon>Chryseobacterium group</taxon>
        <taxon>Chryseobacterium</taxon>
    </lineage>
</organism>
<protein>
    <submittedName>
        <fullName evidence="10">Glycosyltransferase involved in cell wall bisynthesis</fullName>
    </submittedName>
</protein>
<dbReference type="EMBL" id="FOIU01000001">
    <property type="protein sequence ID" value="SEW03556.1"/>
    <property type="molecule type" value="Genomic_DNA"/>
</dbReference>
<evidence type="ECO:0000256" key="6">
    <source>
        <dbReference type="ARBA" id="ARBA00022989"/>
    </source>
</evidence>
<feature type="domain" description="Glycosyltransferase 2-like" evidence="9">
    <location>
        <begin position="8"/>
        <end position="166"/>
    </location>
</feature>
<dbReference type="GO" id="GO:0099621">
    <property type="term" value="F:undecaprenyl-phosphate 4-deoxy-4-formamido-L-arabinose transferase activity"/>
    <property type="evidence" value="ECO:0007669"/>
    <property type="project" value="TreeGrafter"/>
</dbReference>
<keyword evidence="3 10" id="KW-0808">Transferase</keyword>
<sequence length="331" mass="37892">MDYKKFYSLVIPMYNEEGNAGLIIDRIFETMKGYRYELILVDDNSKDKTVKEIIEKNDPNVVLIQLKRNYGQSSAMMAGFDYASGDYIITLDGDLQNDPADIPAMVDLLERGNYDLVVGKRQKRKDSSLKTIPSKIANFIIKSSTKLNISDQGCALKVFRYETAKDLTLYGENHRFISLMAHLNGASIAEIPVRHHARQFGVSKYRINRTFKVINDLLLILFNQKYLSKPIYLFGNIGLAAFTLGMIINAYLFIVKLMGHHIGGRPLLVLGVLLVFVGIQMFTTGIVVDMLMKTYYESQNKRPFNVRKITDFGKNRFKEKEDFHQWSESAH</sequence>
<evidence type="ECO:0000256" key="7">
    <source>
        <dbReference type="ARBA" id="ARBA00023136"/>
    </source>
</evidence>
<dbReference type="PANTHER" id="PTHR48090:SF3">
    <property type="entry name" value="UNDECAPRENYL-PHOSPHATE 4-DEOXY-4-FORMAMIDO-L-ARABINOSE TRANSFERASE"/>
    <property type="match status" value="1"/>
</dbReference>
<dbReference type="STRING" id="356305.SAMN05421841_0731"/>
<dbReference type="SUPFAM" id="SSF53448">
    <property type="entry name" value="Nucleotide-diphospho-sugar transferases"/>
    <property type="match status" value="1"/>
</dbReference>
<dbReference type="Gene3D" id="3.90.550.10">
    <property type="entry name" value="Spore Coat Polysaccharide Biosynthesis Protein SpsA, Chain A"/>
    <property type="match status" value="1"/>
</dbReference>
<keyword evidence="2" id="KW-0328">Glycosyltransferase</keyword>
<dbReference type="InterPro" id="IPR001173">
    <property type="entry name" value="Glyco_trans_2-like"/>
</dbReference>
<keyword evidence="1" id="KW-1003">Cell membrane</keyword>
<proteinExistence type="predicted"/>
<evidence type="ECO:0000256" key="1">
    <source>
        <dbReference type="ARBA" id="ARBA00022475"/>
    </source>
</evidence>
<keyword evidence="4 8" id="KW-0812">Transmembrane</keyword>
<feature type="transmembrane region" description="Helical" evidence="8">
    <location>
        <begin position="267"/>
        <end position="292"/>
    </location>
</feature>
<name>A0A1I0NPS8_9FLAO</name>
<evidence type="ECO:0000259" key="9">
    <source>
        <dbReference type="Pfam" id="PF00535"/>
    </source>
</evidence>
<dbReference type="CDD" id="cd04187">
    <property type="entry name" value="DPM1_like_bac"/>
    <property type="match status" value="1"/>
</dbReference>
<dbReference type="InterPro" id="IPR029044">
    <property type="entry name" value="Nucleotide-diphossugar_trans"/>
</dbReference>
<evidence type="ECO:0000256" key="4">
    <source>
        <dbReference type="ARBA" id="ARBA00022692"/>
    </source>
</evidence>
<reference evidence="11" key="1">
    <citation type="submission" date="2016-10" db="EMBL/GenBank/DDBJ databases">
        <authorList>
            <person name="Varghese N."/>
            <person name="Submissions S."/>
        </authorList>
    </citation>
    <scope>NUCLEOTIDE SEQUENCE [LARGE SCALE GENOMIC DNA]</scope>
    <source>
        <strain evidence="11">DSM 17724</strain>
    </source>
</reference>
<evidence type="ECO:0000256" key="5">
    <source>
        <dbReference type="ARBA" id="ARBA00022985"/>
    </source>
</evidence>
<dbReference type="Proteomes" id="UP000199469">
    <property type="component" value="Unassembled WGS sequence"/>
</dbReference>
<dbReference type="AlphaFoldDB" id="A0A1I0NPS8"/>
<evidence type="ECO:0000256" key="2">
    <source>
        <dbReference type="ARBA" id="ARBA00022676"/>
    </source>
</evidence>
<dbReference type="InterPro" id="IPR050256">
    <property type="entry name" value="Glycosyltransferase_2"/>
</dbReference>
<dbReference type="RefSeq" id="WP_089790680.1">
    <property type="nucleotide sequence ID" value="NZ_FOIU01000001.1"/>
</dbReference>
<accession>A0A1I0NPS8</accession>
<dbReference type="PANTHER" id="PTHR48090">
    <property type="entry name" value="UNDECAPRENYL-PHOSPHATE 4-DEOXY-4-FORMAMIDO-L-ARABINOSE TRANSFERASE-RELATED"/>
    <property type="match status" value="1"/>
</dbReference>
<evidence type="ECO:0000256" key="8">
    <source>
        <dbReference type="SAM" id="Phobius"/>
    </source>
</evidence>
<dbReference type="OrthoDB" id="9807778at2"/>